<evidence type="ECO:0000256" key="1">
    <source>
        <dbReference type="SAM" id="Phobius"/>
    </source>
</evidence>
<dbReference type="EMBL" id="PFPJ01000037">
    <property type="protein sequence ID" value="PIZ93762.1"/>
    <property type="molecule type" value="Genomic_DNA"/>
</dbReference>
<keyword evidence="1" id="KW-0812">Transmembrane</keyword>
<feature type="transmembrane region" description="Helical" evidence="1">
    <location>
        <begin position="61"/>
        <end position="85"/>
    </location>
</feature>
<keyword evidence="1" id="KW-0472">Membrane</keyword>
<organism evidence="2 3">
    <name type="scientific">Candidatus Magasanikbacteria bacterium CG_4_10_14_0_2_um_filter_41_10</name>
    <dbReference type="NCBI Taxonomy" id="1974638"/>
    <lineage>
        <taxon>Bacteria</taxon>
        <taxon>Candidatus Magasanikiibacteriota</taxon>
    </lineage>
</organism>
<proteinExistence type="predicted"/>
<comment type="caution">
    <text evidence="2">The sequence shown here is derived from an EMBL/GenBank/DDBJ whole genome shotgun (WGS) entry which is preliminary data.</text>
</comment>
<keyword evidence="1" id="KW-1133">Transmembrane helix</keyword>
<sequence>MHVWQCPICIFINFCQFSINLLRLSLGCGLCLRQYDIIFQCDLLFFIIVVERYIFYFYFFFWFFFLTFFLCFLFFFCFFQFLFCLCDLCRYYF</sequence>
<feature type="transmembrane region" description="Helical" evidence="1">
    <location>
        <begin position="37"/>
        <end position="55"/>
    </location>
</feature>
<accession>A0A2M7V590</accession>
<dbReference type="AlphaFoldDB" id="A0A2M7V590"/>
<reference evidence="3" key="1">
    <citation type="submission" date="2017-09" db="EMBL/GenBank/DDBJ databases">
        <title>Depth-based differentiation of microbial function through sediment-hosted aquifers and enrichment of novel symbionts in the deep terrestrial subsurface.</title>
        <authorList>
            <person name="Probst A.J."/>
            <person name="Ladd B."/>
            <person name="Jarett J.K."/>
            <person name="Geller-Mcgrath D.E."/>
            <person name="Sieber C.M.K."/>
            <person name="Emerson J.B."/>
            <person name="Anantharaman K."/>
            <person name="Thomas B.C."/>
            <person name="Malmstrom R."/>
            <person name="Stieglmeier M."/>
            <person name="Klingl A."/>
            <person name="Woyke T."/>
            <person name="Ryan C.M."/>
            <person name="Banfield J.F."/>
        </authorList>
    </citation>
    <scope>NUCLEOTIDE SEQUENCE [LARGE SCALE GENOMIC DNA]</scope>
</reference>
<dbReference type="Proteomes" id="UP000228750">
    <property type="component" value="Unassembled WGS sequence"/>
</dbReference>
<evidence type="ECO:0000313" key="3">
    <source>
        <dbReference type="Proteomes" id="UP000228750"/>
    </source>
</evidence>
<gene>
    <name evidence="2" type="ORF">COX82_02115</name>
</gene>
<evidence type="ECO:0000313" key="2">
    <source>
        <dbReference type="EMBL" id="PIZ93762.1"/>
    </source>
</evidence>
<name>A0A2M7V590_9BACT</name>
<protein>
    <submittedName>
        <fullName evidence="2">Uncharacterized protein</fullName>
    </submittedName>
</protein>